<dbReference type="PROSITE" id="PS51755">
    <property type="entry name" value="OMPR_PHOB"/>
    <property type="match status" value="1"/>
</dbReference>
<evidence type="ECO:0000256" key="2">
    <source>
        <dbReference type="ARBA" id="ARBA00023125"/>
    </source>
</evidence>
<dbReference type="InterPro" id="IPR016032">
    <property type="entry name" value="Sig_transdc_resp-reg_C-effctor"/>
</dbReference>
<evidence type="ECO:0000313" key="6">
    <source>
        <dbReference type="EMBL" id="MBB5434319.1"/>
    </source>
</evidence>
<feature type="compositionally biased region" description="Low complexity" evidence="4">
    <location>
        <begin position="257"/>
        <end position="273"/>
    </location>
</feature>
<sequence length="1317" mass="133009">MRFGILGPLEVRDAGGAPVPVPGARVRALLAVLLLARGRAVSVDRLVEDVWGASPPADPAGVLQARVSDLRRALERGAPGGRGLVRRSPPGYLLDTAPDALDADRFDALARQARAAAGPERRAALLADALALWRGPALADFADEPFAPAAVGRLEERRLTALEEHAEARLELGDHADLAADLAEPVRRNPFRERLRAAHIRALYRSGRQTDALASYQELRTRLAGEPGLDPAPELAALHQAVLEQAPSLAAPPRPPARGASGTASGAAPPAFAGGPGERREAGSGPGPPAAGPGADPGAPEPGRSGEDGSAADPGHRAAGGSPAPGGPAMGAPGSAGGGSREAAGPHPSVAGASTGDPAAAGSAPGAGGGAAGGAPGVGAPGGAPVPGRASAPGPAPRGAPGAAGGPGRRGDPPSAPAGSAAGTGTGGPPPAPAGTSAGASPGASPGGSTAAAAPAPPRGGLPAPVGAFIGREGKVARVRALLATERLVTLTGPGGVGKTRLAIEAASGLAAEFPGGVHLVELAPVAPGGGPAERIAAVLGLRDAGAGSTAPIAEALAHRRALLVLDNCEHLADAVAELVVRLLAAAPELRAMATSREPLRVSGERVRPVAPLRLPAAGADRDLGVLRRAAAARFFEARAAAAAPGYTLTAADAGPVARICRRLDGIPLALELAATRVRAMAPSEIADRLDDRFQLLTSGSRAAPERQRTLRAAIDWSWDLLSGAERTVLRRLSVHPDGCTLDAAEAVCSGGGVDRADVLDLLALLVDRSLAVPAQTPAGTRYRLLESVAAYARDRRAEAGEAEEVRRRHAVHHAGLAGRVEDGVRGPEQCAWLERADAAAPDLRAALDHAAGTADAELALRLANAAAWPCYLRGRSAEAARHLTTALGVPGGPASARAEARAWLTGLLTSGGRSAEGADADPSARPPEAAGPLAGEEPAGEGAEPPASGVRSAADASPSSSVPAPGSAAGRHGEGRPGAGERRHRWRAEGVADPVRRARVECFLAFTGWGLGDLAEGERRVRELLADCERRADRWGTAAASSVLALDALIRADLAAARAAATRAAELFGALGDRWGVLQASDVLGQVAEVTGDYAGAERVHRDGLKIAEELEVWGQVSLKLSGLGRLALLAGDLGRAAELHERALEVAADHSDESGRQFAEAGLALIARRAGRLDEAERHMLGTLNRNREEDGRIGLAFIMAGLGFIAEQRGDAAQALALHTEGLGAARSTGDPRAVALALEGLAGAHALAGRPIHAARLLGRAAALRASAGAPLPAAERFDVDRIETRLRTALGDADFTAAFHDGRDGEAAADEP</sequence>
<dbReference type="SUPFAM" id="SSF46894">
    <property type="entry name" value="C-terminal effector domain of the bipartite response regulators"/>
    <property type="match status" value="1"/>
</dbReference>
<evidence type="ECO:0000313" key="7">
    <source>
        <dbReference type="Proteomes" id="UP000572635"/>
    </source>
</evidence>
<feature type="compositionally biased region" description="Low complexity" evidence="4">
    <location>
        <begin position="927"/>
        <end position="970"/>
    </location>
</feature>
<proteinExistence type="inferred from homology"/>
<dbReference type="SUPFAM" id="SSF52540">
    <property type="entry name" value="P-loop containing nucleoside triphosphate hydrolases"/>
    <property type="match status" value="1"/>
</dbReference>
<dbReference type="PRINTS" id="PR00364">
    <property type="entry name" value="DISEASERSIST"/>
</dbReference>
<dbReference type="PANTHER" id="PTHR47691:SF3">
    <property type="entry name" value="HTH-TYPE TRANSCRIPTIONAL REGULATOR RV0890C-RELATED"/>
    <property type="match status" value="1"/>
</dbReference>
<dbReference type="CDD" id="cd15831">
    <property type="entry name" value="BTAD"/>
    <property type="match status" value="1"/>
</dbReference>
<evidence type="ECO:0000256" key="4">
    <source>
        <dbReference type="SAM" id="MobiDB-lite"/>
    </source>
</evidence>
<feature type="compositionally biased region" description="Low complexity" evidence="4">
    <location>
        <begin position="434"/>
        <end position="454"/>
    </location>
</feature>
<dbReference type="Pfam" id="PF25872">
    <property type="entry name" value="HTH_77"/>
    <property type="match status" value="1"/>
</dbReference>
<dbReference type="GO" id="GO:0000160">
    <property type="term" value="P:phosphorelay signal transduction system"/>
    <property type="evidence" value="ECO:0007669"/>
    <property type="project" value="InterPro"/>
</dbReference>
<dbReference type="Gene3D" id="1.10.10.10">
    <property type="entry name" value="Winged helix-like DNA-binding domain superfamily/Winged helix DNA-binding domain"/>
    <property type="match status" value="1"/>
</dbReference>
<gene>
    <name evidence="6" type="ORF">HDA36_004403</name>
</gene>
<feature type="domain" description="OmpR/PhoB-type" evidence="5">
    <location>
        <begin position="1"/>
        <end position="96"/>
    </location>
</feature>
<dbReference type="Pfam" id="PF03704">
    <property type="entry name" value="BTAD"/>
    <property type="match status" value="1"/>
</dbReference>
<feature type="region of interest" description="Disordered" evidence="4">
    <location>
        <begin position="249"/>
        <end position="460"/>
    </location>
</feature>
<feature type="DNA-binding region" description="OmpR/PhoB-type" evidence="3">
    <location>
        <begin position="1"/>
        <end position="96"/>
    </location>
</feature>
<accession>A0A7W8VFU2</accession>
<dbReference type="EMBL" id="JACHDB010000001">
    <property type="protein sequence ID" value="MBB5434319.1"/>
    <property type="molecule type" value="Genomic_DNA"/>
</dbReference>
<feature type="compositionally biased region" description="Basic and acidic residues" evidence="4">
    <location>
        <begin position="972"/>
        <end position="988"/>
    </location>
</feature>
<comment type="caution">
    <text evidence="6">The sequence shown here is derived from an EMBL/GenBank/DDBJ whole genome shotgun (WGS) entry which is preliminary data.</text>
</comment>
<comment type="similarity">
    <text evidence="1">Belongs to the AfsR/DnrI/RedD regulatory family.</text>
</comment>
<dbReference type="GO" id="GO:0003677">
    <property type="term" value="F:DNA binding"/>
    <property type="evidence" value="ECO:0007669"/>
    <property type="project" value="UniProtKB-UniRule"/>
</dbReference>
<evidence type="ECO:0000259" key="5">
    <source>
        <dbReference type="PROSITE" id="PS51755"/>
    </source>
</evidence>
<keyword evidence="7" id="KW-1185">Reference proteome</keyword>
<dbReference type="InterPro" id="IPR058852">
    <property type="entry name" value="HTH_77"/>
</dbReference>
<feature type="compositionally biased region" description="Low complexity" evidence="4">
    <location>
        <begin position="341"/>
        <end position="364"/>
    </location>
</feature>
<dbReference type="InterPro" id="IPR027417">
    <property type="entry name" value="P-loop_NTPase"/>
</dbReference>
<name>A0A7W8VFU2_9ACTN</name>
<keyword evidence="2 3" id="KW-0238">DNA-binding</keyword>
<evidence type="ECO:0000256" key="1">
    <source>
        <dbReference type="ARBA" id="ARBA00005820"/>
    </source>
</evidence>
<protein>
    <submittedName>
        <fullName evidence="6">Putative ATPase/DNA-binding SARP family transcriptional activator</fullName>
    </submittedName>
</protein>
<reference evidence="6 7" key="1">
    <citation type="submission" date="2020-08" db="EMBL/GenBank/DDBJ databases">
        <title>Sequencing the genomes of 1000 actinobacteria strains.</title>
        <authorList>
            <person name="Klenk H.-P."/>
        </authorList>
    </citation>
    <scope>NUCLEOTIDE SEQUENCE [LARGE SCALE GENOMIC DNA]</scope>
    <source>
        <strain evidence="6 7">DSM 44551</strain>
    </source>
</reference>
<feature type="compositionally biased region" description="Gly residues" evidence="4">
    <location>
        <begin position="365"/>
        <end position="382"/>
    </location>
</feature>
<dbReference type="PANTHER" id="PTHR47691">
    <property type="entry name" value="REGULATOR-RELATED"/>
    <property type="match status" value="1"/>
</dbReference>
<organism evidence="6 7">
    <name type="scientific">Nocardiopsis composta</name>
    <dbReference type="NCBI Taxonomy" id="157465"/>
    <lineage>
        <taxon>Bacteria</taxon>
        <taxon>Bacillati</taxon>
        <taxon>Actinomycetota</taxon>
        <taxon>Actinomycetes</taxon>
        <taxon>Streptosporangiales</taxon>
        <taxon>Nocardiopsidaceae</taxon>
        <taxon>Nocardiopsis</taxon>
    </lineage>
</organism>
<dbReference type="Gene3D" id="1.25.40.10">
    <property type="entry name" value="Tetratricopeptide repeat domain"/>
    <property type="match status" value="2"/>
</dbReference>
<dbReference type="GO" id="GO:0006355">
    <property type="term" value="P:regulation of DNA-templated transcription"/>
    <property type="evidence" value="ECO:0007669"/>
    <property type="project" value="InterPro"/>
</dbReference>
<dbReference type="Proteomes" id="UP000572635">
    <property type="component" value="Unassembled WGS sequence"/>
</dbReference>
<evidence type="ECO:0000256" key="3">
    <source>
        <dbReference type="PROSITE-ProRule" id="PRU01091"/>
    </source>
</evidence>
<feature type="region of interest" description="Disordered" evidence="4">
    <location>
        <begin position="912"/>
        <end position="988"/>
    </location>
</feature>
<dbReference type="InterPro" id="IPR005158">
    <property type="entry name" value="BTAD"/>
</dbReference>
<dbReference type="Pfam" id="PF00486">
    <property type="entry name" value="Trans_reg_C"/>
    <property type="match status" value="1"/>
</dbReference>
<dbReference type="SUPFAM" id="SSF48452">
    <property type="entry name" value="TPR-like"/>
    <property type="match status" value="3"/>
</dbReference>
<dbReference type="RefSeq" id="WP_312893767.1">
    <property type="nucleotide sequence ID" value="NZ_JACHDB010000001.1"/>
</dbReference>
<dbReference type="Gene3D" id="3.40.50.300">
    <property type="entry name" value="P-loop containing nucleotide triphosphate hydrolases"/>
    <property type="match status" value="1"/>
</dbReference>
<dbReference type="InterPro" id="IPR036388">
    <property type="entry name" value="WH-like_DNA-bd_sf"/>
</dbReference>
<dbReference type="InterPro" id="IPR001867">
    <property type="entry name" value="OmpR/PhoB-type_DNA-bd"/>
</dbReference>
<dbReference type="SMART" id="SM00862">
    <property type="entry name" value="Trans_reg_C"/>
    <property type="match status" value="1"/>
</dbReference>
<feature type="compositionally biased region" description="Low complexity" evidence="4">
    <location>
        <begin position="292"/>
        <end position="303"/>
    </location>
</feature>
<dbReference type="SMART" id="SM01043">
    <property type="entry name" value="BTAD"/>
    <property type="match status" value="1"/>
</dbReference>
<feature type="compositionally biased region" description="Low complexity" evidence="4">
    <location>
        <begin position="386"/>
        <end position="401"/>
    </location>
</feature>
<dbReference type="InterPro" id="IPR011990">
    <property type="entry name" value="TPR-like_helical_dom_sf"/>
</dbReference>